<proteinExistence type="predicted"/>
<feature type="domain" description="DUF7708" evidence="1">
    <location>
        <begin position="142"/>
        <end position="281"/>
    </location>
</feature>
<dbReference type="GeneID" id="34612631"/>
<organism evidence="2 3">
    <name type="scientific">Penicilliopsis zonata CBS 506.65</name>
    <dbReference type="NCBI Taxonomy" id="1073090"/>
    <lineage>
        <taxon>Eukaryota</taxon>
        <taxon>Fungi</taxon>
        <taxon>Dikarya</taxon>
        <taxon>Ascomycota</taxon>
        <taxon>Pezizomycotina</taxon>
        <taxon>Eurotiomycetes</taxon>
        <taxon>Eurotiomycetidae</taxon>
        <taxon>Eurotiales</taxon>
        <taxon>Aspergillaceae</taxon>
        <taxon>Penicilliopsis</taxon>
    </lineage>
</organism>
<dbReference type="AlphaFoldDB" id="A0A1L9S6Q5"/>
<keyword evidence="3" id="KW-1185">Reference proteome</keyword>
<name>A0A1L9S6Q5_9EURO</name>
<dbReference type="EMBL" id="KV878356">
    <property type="protein sequence ID" value="OJJ42805.1"/>
    <property type="molecule type" value="Genomic_DNA"/>
</dbReference>
<dbReference type="InterPro" id="IPR056125">
    <property type="entry name" value="DUF7708"/>
</dbReference>
<dbReference type="Pfam" id="PF24809">
    <property type="entry name" value="DUF7708"/>
    <property type="match status" value="1"/>
</dbReference>
<evidence type="ECO:0000259" key="1">
    <source>
        <dbReference type="Pfam" id="PF24809"/>
    </source>
</evidence>
<dbReference type="STRING" id="1073090.A0A1L9S6Q5"/>
<dbReference type="VEuPathDB" id="FungiDB:ASPZODRAFT_155064"/>
<sequence>MSPIDHEVNPESTKLIRAYSWEVQKRLPPGNDAHLLGQALSDGVDGDNLEDLRAPWRRFFEGGKSDQEENPATKIIAIESEQLRKKWLAFYRNCPPAERLDLDMTEPTMESVVKVMADITHAWRARREKSSWRKRVEGRFIQFSRTVNAHQNLLQILPQSNQYVSLFTGAINAIIKASVNHEKIIDGLTESLCTINEDIVRCQLDQSFIQTSEMRQLVADLYAHIFLFLSSVMDWLMEKRYKRMLDSFNESFSARFDNETSAIHHRAGQIRELAERGARAEGRITRLTVEELQSDIRLGLQNRAREQADRVYWEQRIEQQMAHLVERQELMSDAWKQLASAAKQFLQEGATDFLWLSGTGVPQPEPAVIFPVPDISDVLVNSRHLEDFFARDRVRLPWDVSGPLMLSNETVARLSSWSDSNNPSTVLWLQGEPVEADDMDNPGTVTAARFVDLADRAGVPVISYFCQLNRRRLRKSVPTREAEGLIALLYSLVRQTVELLLPRFETHVDLSATRFQRLDGSWQSWNEATSVLCDVLRLIPPSVLCVVDGLHWLDDKSISDQLAGLLEILMGGRLRLLVTTTGRSACLGKMIPASEALSLDTSRQETRAMVLDI</sequence>
<gene>
    <name evidence="2" type="ORF">ASPZODRAFT_155064</name>
</gene>
<reference evidence="3" key="1">
    <citation type="journal article" date="2017" name="Genome Biol.">
        <title>Comparative genomics reveals high biological diversity and specific adaptations in the industrially and medically important fungal genus Aspergillus.</title>
        <authorList>
            <person name="de Vries R.P."/>
            <person name="Riley R."/>
            <person name="Wiebenga A."/>
            <person name="Aguilar-Osorio G."/>
            <person name="Amillis S."/>
            <person name="Uchima C.A."/>
            <person name="Anderluh G."/>
            <person name="Asadollahi M."/>
            <person name="Askin M."/>
            <person name="Barry K."/>
            <person name="Battaglia E."/>
            <person name="Bayram O."/>
            <person name="Benocci T."/>
            <person name="Braus-Stromeyer S.A."/>
            <person name="Caldana C."/>
            <person name="Canovas D."/>
            <person name="Cerqueira G.C."/>
            <person name="Chen F."/>
            <person name="Chen W."/>
            <person name="Choi C."/>
            <person name="Clum A."/>
            <person name="Dos Santos R.A."/>
            <person name="Damasio A.R."/>
            <person name="Diallinas G."/>
            <person name="Emri T."/>
            <person name="Fekete E."/>
            <person name="Flipphi M."/>
            <person name="Freyberg S."/>
            <person name="Gallo A."/>
            <person name="Gournas C."/>
            <person name="Habgood R."/>
            <person name="Hainaut M."/>
            <person name="Harispe M.L."/>
            <person name="Henrissat B."/>
            <person name="Hilden K.S."/>
            <person name="Hope R."/>
            <person name="Hossain A."/>
            <person name="Karabika E."/>
            <person name="Karaffa L."/>
            <person name="Karanyi Z."/>
            <person name="Krasevec N."/>
            <person name="Kuo A."/>
            <person name="Kusch H."/>
            <person name="LaButti K."/>
            <person name="Lagendijk E.L."/>
            <person name="Lapidus A."/>
            <person name="Levasseur A."/>
            <person name="Lindquist E."/>
            <person name="Lipzen A."/>
            <person name="Logrieco A.F."/>
            <person name="MacCabe A."/>
            <person name="Maekelae M.R."/>
            <person name="Malavazi I."/>
            <person name="Melin P."/>
            <person name="Meyer V."/>
            <person name="Mielnichuk N."/>
            <person name="Miskei M."/>
            <person name="Molnar A.P."/>
            <person name="Mule G."/>
            <person name="Ngan C.Y."/>
            <person name="Orejas M."/>
            <person name="Orosz E."/>
            <person name="Ouedraogo J.P."/>
            <person name="Overkamp K.M."/>
            <person name="Park H.-S."/>
            <person name="Perrone G."/>
            <person name="Piumi F."/>
            <person name="Punt P.J."/>
            <person name="Ram A.F."/>
            <person name="Ramon A."/>
            <person name="Rauscher S."/>
            <person name="Record E."/>
            <person name="Riano-Pachon D.M."/>
            <person name="Robert V."/>
            <person name="Roehrig J."/>
            <person name="Ruller R."/>
            <person name="Salamov A."/>
            <person name="Salih N.S."/>
            <person name="Samson R.A."/>
            <person name="Sandor E."/>
            <person name="Sanguinetti M."/>
            <person name="Schuetze T."/>
            <person name="Sepcic K."/>
            <person name="Shelest E."/>
            <person name="Sherlock G."/>
            <person name="Sophianopoulou V."/>
            <person name="Squina F.M."/>
            <person name="Sun H."/>
            <person name="Susca A."/>
            <person name="Todd R.B."/>
            <person name="Tsang A."/>
            <person name="Unkles S.E."/>
            <person name="van de Wiele N."/>
            <person name="van Rossen-Uffink D."/>
            <person name="Oliveira J.V."/>
            <person name="Vesth T.C."/>
            <person name="Visser J."/>
            <person name="Yu J.-H."/>
            <person name="Zhou M."/>
            <person name="Andersen M.R."/>
            <person name="Archer D.B."/>
            <person name="Baker S.E."/>
            <person name="Benoit I."/>
            <person name="Brakhage A.A."/>
            <person name="Braus G.H."/>
            <person name="Fischer R."/>
            <person name="Frisvad J.C."/>
            <person name="Goldman G.H."/>
            <person name="Houbraken J."/>
            <person name="Oakley B."/>
            <person name="Pocsi I."/>
            <person name="Scazzocchio C."/>
            <person name="Seiboth B."/>
            <person name="vanKuyk P.A."/>
            <person name="Wortman J."/>
            <person name="Dyer P.S."/>
            <person name="Grigoriev I.V."/>
        </authorList>
    </citation>
    <scope>NUCLEOTIDE SEQUENCE [LARGE SCALE GENOMIC DNA]</scope>
    <source>
        <strain evidence="3">CBS 506.65</strain>
    </source>
</reference>
<dbReference type="OrthoDB" id="4840035at2759"/>
<protein>
    <recommendedName>
        <fullName evidence="1">DUF7708 domain-containing protein</fullName>
    </recommendedName>
</protein>
<evidence type="ECO:0000313" key="2">
    <source>
        <dbReference type="EMBL" id="OJJ42805.1"/>
    </source>
</evidence>
<evidence type="ECO:0000313" key="3">
    <source>
        <dbReference type="Proteomes" id="UP000184188"/>
    </source>
</evidence>
<accession>A0A1L9S6Q5</accession>
<dbReference type="RefSeq" id="XP_022577315.1">
    <property type="nucleotide sequence ID" value="XM_022726167.1"/>
</dbReference>
<dbReference type="Proteomes" id="UP000184188">
    <property type="component" value="Unassembled WGS sequence"/>
</dbReference>